<dbReference type="PRINTS" id="PR01007">
    <property type="entry name" value="FLGHOOKFLIK"/>
</dbReference>
<proteinExistence type="inferred from homology"/>
<keyword evidence="6" id="KW-0969">Cilium</keyword>
<evidence type="ECO:0000256" key="2">
    <source>
        <dbReference type="ARBA" id="ARBA00009149"/>
    </source>
</evidence>
<keyword evidence="3" id="KW-1005">Bacterial flagellum biogenesis</keyword>
<protein>
    <submittedName>
        <fullName evidence="6">Flagellar hook-length control protein FliK</fullName>
    </submittedName>
</protein>
<feature type="region of interest" description="Disordered" evidence="4">
    <location>
        <begin position="327"/>
        <end position="375"/>
    </location>
</feature>
<evidence type="ECO:0000313" key="6">
    <source>
        <dbReference type="EMBL" id="CUS46910.1"/>
    </source>
</evidence>
<dbReference type="AlphaFoldDB" id="A0A160TN80"/>
<dbReference type="Pfam" id="PF02120">
    <property type="entry name" value="Flg_hook"/>
    <property type="match status" value="1"/>
</dbReference>
<gene>
    <name evidence="6" type="ORF">MGWOODY_Smn1199</name>
</gene>
<dbReference type="InterPro" id="IPR021136">
    <property type="entry name" value="Flagellar_hook_control-like_C"/>
</dbReference>
<evidence type="ECO:0000256" key="1">
    <source>
        <dbReference type="ARBA" id="ARBA00003944"/>
    </source>
</evidence>
<dbReference type="CDD" id="cd17470">
    <property type="entry name" value="T3SS_Flik_C"/>
    <property type="match status" value="1"/>
</dbReference>
<comment type="similarity">
    <text evidence="2">Belongs to the FliK family.</text>
</comment>
<evidence type="ECO:0000256" key="4">
    <source>
        <dbReference type="SAM" id="MobiDB-lite"/>
    </source>
</evidence>
<comment type="function">
    <text evidence="1">Controls the length of the flagellar hook.</text>
</comment>
<dbReference type="GO" id="GO:0009424">
    <property type="term" value="C:bacterial-type flagellum hook"/>
    <property type="evidence" value="ECO:0007669"/>
    <property type="project" value="InterPro"/>
</dbReference>
<dbReference type="InterPro" id="IPR001635">
    <property type="entry name" value="Flag_hook_Flik"/>
</dbReference>
<accession>A0A160TN80</accession>
<sequence length="375" mass="37894">MIELSTQLPQTTIPVSGPAASGGAAGGFVQLLAAFLDSSASTTPDNPADTALPADRQALADDGKALPAALADDGKLIDPALIWLPVSLPIPAPVIPPIILPPDPGARAPFAGAAGIDPGPATLAAAGALMLAPGVMEAEPDATMKEVPVPAAGLPVKTDAGASEPVSKTVAAAPSSMTAVPTAQPAGQTFAAAIAAVLANHERPARDDDRAESRNTGTLIAIAQADAAARPIVQAAGGAKNPALDLRDDRGLHGMIDRIEMLRDDANARDTRIRLVPDALGGVDVALRKDGDTLHVRFTADTQATRTLLTEAQPRLAELADARGVKLGQTSVDTGTGGGGANHMNHQSRATTRRIPASAPAPAADADFSTDQRLA</sequence>
<dbReference type="EMBL" id="CZQE01000411">
    <property type="protein sequence ID" value="CUS46910.1"/>
    <property type="molecule type" value="Genomic_DNA"/>
</dbReference>
<organism evidence="6">
    <name type="scientific">hydrothermal vent metagenome</name>
    <dbReference type="NCBI Taxonomy" id="652676"/>
    <lineage>
        <taxon>unclassified sequences</taxon>
        <taxon>metagenomes</taxon>
        <taxon>ecological metagenomes</taxon>
    </lineage>
</organism>
<dbReference type="InterPro" id="IPR038610">
    <property type="entry name" value="FliK-like_C_sf"/>
</dbReference>
<dbReference type="PANTHER" id="PTHR37533:SF2">
    <property type="entry name" value="FLAGELLAR HOOK-LENGTH CONTROL PROTEIN"/>
    <property type="match status" value="1"/>
</dbReference>
<name>A0A160TN80_9ZZZZ</name>
<dbReference type="Gene3D" id="3.30.750.140">
    <property type="match status" value="1"/>
</dbReference>
<reference evidence="6" key="1">
    <citation type="submission" date="2015-10" db="EMBL/GenBank/DDBJ databases">
        <authorList>
            <person name="Gilbert D.G."/>
        </authorList>
    </citation>
    <scope>NUCLEOTIDE SEQUENCE</scope>
</reference>
<dbReference type="PANTHER" id="PTHR37533">
    <property type="entry name" value="FLAGELLAR HOOK-LENGTH CONTROL PROTEIN"/>
    <property type="match status" value="1"/>
</dbReference>
<keyword evidence="6" id="KW-0282">Flagellum</keyword>
<feature type="domain" description="Flagellar hook-length control protein-like C-terminal" evidence="5">
    <location>
        <begin position="263"/>
        <end position="339"/>
    </location>
</feature>
<evidence type="ECO:0000259" key="5">
    <source>
        <dbReference type="Pfam" id="PF02120"/>
    </source>
</evidence>
<feature type="compositionally biased region" description="Low complexity" evidence="4">
    <location>
        <begin position="348"/>
        <end position="375"/>
    </location>
</feature>
<keyword evidence="6" id="KW-0966">Cell projection</keyword>
<dbReference type="InterPro" id="IPR052563">
    <property type="entry name" value="FliK"/>
</dbReference>
<evidence type="ECO:0000256" key="3">
    <source>
        <dbReference type="ARBA" id="ARBA00022795"/>
    </source>
</evidence>
<dbReference type="GO" id="GO:0044780">
    <property type="term" value="P:bacterial-type flagellum assembly"/>
    <property type="evidence" value="ECO:0007669"/>
    <property type="project" value="InterPro"/>
</dbReference>